<feature type="transmembrane region" description="Helical" evidence="6">
    <location>
        <begin position="71"/>
        <end position="93"/>
    </location>
</feature>
<dbReference type="InterPro" id="IPR051158">
    <property type="entry name" value="Metallophosphoesterase_sf"/>
</dbReference>
<dbReference type="FunFam" id="3.60.21.10:FF:000028">
    <property type="entry name" value="Putative metallophosphoesterase"/>
    <property type="match status" value="1"/>
</dbReference>
<dbReference type="AlphaFoldDB" id="A0A372FZ78"/>
<feature type="domain" description="Calcineurin-like phosphoesterase" evidence="7">
    <location>
        <begin position="205"/>
        <end position="373"/>
    </location>
</feature>
<organism evidence="8 9">
    <name type="scientific">Micromonospora craniellae</name>
    <dbReference type="NCBI Taxonomy" id="2294034"/>
    <lineage>
        <taxon>Bacteria</taxon>
        <taxon>Bacillati</taxon>
        <taxon>Actinomycetota</taxon>
        <taxon>Actinomycetes</taxon>
        <taxon>Micromonosporales</taxon>
        <taxon>Micromonosporaceae</taxon>
        <taxon>Micromonospora</taxon>
    </lineage>
</organism>
<feature type="region of interest" description="Disordered" evidence="5">
    <location>
        <begin position="114"/>
        <end position="151"/>
    </location>
</feature>
<proteinExistence type="inferred from homology"/>
<dbReference type="OrthoDB" id="9780884at2"/>
<dbReference type="PANTHER" id="PTHR31302">
    <property type="entry name" value="TRANSMEMBRANE PROTEIN WITH METALLOPHOSPHOESTERASE DOMAIN-RELATED"/>
    <property type="match status" value="1"/>
</dbReference>
<evidence type="ECO:0000313" key="9">
    <source>
        <dbReference type="Proteomes" id="UP000262621"/>
    </source>
</evidence>
<keyword evidence="9" id="KW-1185">Reference proteome</keyword>
<dbReference type="InterPro" id="IPR029052">
    <property type="entry name" value="Metallo-depent_PP-like"/>
</dbReference>
<evidence type="ECO:0000256" key="6">
    <source>
        <dbReference type="SAM" id="Phobius"/>
    </source>
</evidence>
<sequence length="430" mass="45389">MFAVLGFVATLALITGLIHLYLWKRLVKDTTTAAGRWRRIGTVTAVVLAVLVPATMVGTRSGMYWLAWPGYLWLAVMFYLLVILVALEVPMLVTKLVLRRRAAAVAPEPALVGTATPAEAPGADDTAASPATPSADEAAQPPSAGAVGPDHDPSRRLLLARGAAIFAGLTATGLVGYGVRTAMGPPRLDRVQIPLAKLPRSMDGLRIATVADIHLGPLIGRMHTERIVAAINRMDADIIAVVGDLVDGTVAELADATAPLRDLRARHGSYFVTGNHEYYSGVEEWVTEVDRLGLRVLQNQRVEIAARGGVLDLAGVNDVSAVGEGVSAPPDYEAALGGRDTSRPVVLLAHQPVAVLEASRYGVDLQLSGHSHGGQIVPFNLLVRLEQPVVSGLAEVNGTKVYVTNGAGFWGPPVRVGAEPQVTLVELRSA</sequence>
<comment type="similarity">
    <text evidence="4">Belongs to the metallophosphoesterase superfamily.</text>
</comment>
<protein>
    <submittedName>
        <fullName evidence="8">Metallophosphoesterase</fullName>
    </submittedName>
</protein>
<evidence type="ECO:0000313" key="8">
    <source>
        <dbReference type="EMBL" id="RFS46097.1"/>
    </source>
</evidence>
<keyword evidence="6" id="KW-1133">Transmembrane helix</keyword>
<dbReference type="RefSeq" id="WP_117228331.1">
    <property type="nucleotide sequence ID" value="NZ_CP061725.1"/>
</dbReference>
<dbReference type="GO" id="GO:0046872">
    <property type="term" value="F:metal ion binding"/>
    <property type="evidence" value="ECO:0007669"/>
    <property type="project" value="UniProtKB-KW"/>
</dbReference>
<dbReference type="CDD" id="cd07385">
    <property type="entry name" value="MPP_YkuE_C"/>
    <property type="match status" value="1"/>
</dbReference>
<evidence type="ECO:0000256" key="3">
    <source>
        <dbReference type="ARBA" id="ARBA00022801"/>
    </source>
</evidence>
<reference evidence="8 9" key="1">
    <citation type="submission" date="2018-08" db="EMBL/GenBank/DDBJ databases">
        <title>Verrucosispora craniellae sp. nov., isolated from a marine sponge in the South China Sea.</title>
        <authorList>
            <person name="Li L."/>
            <person name="Lin H.W."/>
        </authorList>
    </citation>
    <scope>NUCLEOTIDE SEQUENCE [LARGE SCALE GENOMIC DNA]</scope>
    <source>
        <strain evidence="8 9">LHW63014</strain>
    </source>
</reference>
<evidence type="ECO:0000259" key="7">
    <source>
        <dbReference type="Pfam" id="PF00149"/>
    </source>
</evidence>
<evidence type="ECO:0000256" key="1">
    <source>
        <dbReference type="ARBA" id="ARBA00001968"/>
    </source>
</evidence>
<dbReference type="SUPFAM" id="SSF56300">
    <property type="entry name" value="Metallo-dependent phosphatases"/>
    <property type="match status" value="1"/>
</dbReference>
<dbReference type="Pfam" id="PF00149">
    <property type="entry name" value="Metallophos"/>
    <property type="match status" value="1"/>
</dbReference>
<gene>
    <name evidence="8" type="ORF">D0Q02_13145</name>
</gene>
<name>A0A372FZ78_9ACTN</name>
<evidence type="ECO:0000256" key="2">
    <source>
        <dbReference type="ARBA" id="ARBA00022723"/>
    </source>
</evidence>
<evidence type="ECO:0000256" key="5">
    <source>
        <dbReference type="SAM" id="MobiDB-lite"/>
    </source>
</evidence>
<dbReference type="GO" id="GO:0016020">
    <property type="term" value="C:membrane"/>
    <property type="evidence" value="ECO:0007669"/>
    <property type="project" value="GOC"/>
</dbReference>
<feature type="transmembrane region" description="Helical" evidence="6">
    <location>
        <begin position="6"/>
        <end position="23"/>
    </location>
</feature>
<dbReference type="EMBL" id="QVFU01000011">
    <property type="protein sequence ID" value="RFS46097.1"/>
    <property type="molecule type" value="Genomic_DNA"/>
</dbReference>
<dbReference type="Proteomes" id="UP000262621">
    <property type="component" value="Unassembled WGS sequence"/>
</dbReference>
<dbReference type="GO" id="GO:0009245">
    <property type="term" value="P:lipid A biosynthetic process"/>
    <property type="evidence" value="ECO:0007669"/>
    <property type="project" value="TreeGrafter"/>
</dbReference>
<dbReference type="Gene3D" id="3.60.21.10">
    <property type="match status" value="1"/>
</dbReference>
<dbReference type="GO" id="GO:0008758">
    <property type="term" value="F:UDP-2,3-diacylglucosamine hydrolase activity"/>
    <property type="evidence" value="ECO:0007669"/>
    <property type="project" value="TreeGrafter"/>
</dbReference>
<comment type="cofactor">
    <cofactor evidence="1">
        <name>a divalent metal cation</name>
        <dbReference type="ChEBI" id="CHEBI:60240"/>
    </cofactor>
</comment>
<dbReference type="PANTHER" id="PTHR31302:SF31">
    <property type="entry name" value="PHOSPHODIESTERASE YAEI"/>
    <property type="match status" value="1"/>
</dbReference>
<dbReference type="InterPro" id="IPR004843">
    <property type="entry name" value="Calcineurin-like_PHP"/>
</dbReference>
<comment type="caution">
    <text evidence="8">The sequence shown here is derived from an EMBL/GenBank/DDBJ whole genome shotgun (WGS) entry which is preliminary data.</text>
</comment>
<keyword evidence="6" id="KW-0472">Membrane</keyword>
<keyword evidence="3" id="KW-0378">Hydrolase</keyword>
<feature type="transmembrane region" description="Helical" evidence="6">
    <location>
        <begin position="43"/>
        <end position="65"/>
    </location>
</feature>
<accession>A0A372FZ78</accession>
<keyword evidence="2" id="KW-0479">Metal-binding</keyword>
<feature type="transmembrane region" description="Helical" evidence="6">
    <location>
        <begin position="158"/>
        <end position="179"/>
    </location>
</feature>
<evidence type="ECO:0000256" key="4">
    <source>
        <dbReference type="ARBA" id="ARBA00061089"/>
    </source>
</evidence>
<keyword evidence="6" id="KW-0812">Transmembrane</keyword>